<dbReference type="SMART" id="SM00028">
    <property type="entry name" value="TPR"/>
    <property type="match status" value="1"/>
</dbReference>
<feature type="repeat" description="TPR" evidence="1">
    <location>
        <begin position="182"/>
        <end position="215"/>
    </location>
</feature>
<reference evidence="3 4" key="1">
    <citation type="submission" date="2021-03" db="EMBL/GenBank/DDBJ databases">
        <title>Thermosipho ferrireducens sp.nov., an anaerobic thermophilic iron-reducing bacterium isolated from a deep-sea hydrothermal sulfide deposits.</title>
        <authorList>
            <person name="Zeng X."/>
            <person name="Chen Y."/>
            <person name="Shao Z."/>
        </authorList>
    </citation>
    <scope>NUCLEOTIDE SEQUENCE [LARGE SCALE GENOMIC DNA]</scope>
    <source>
        <strain evidence="3 4">JL129W03</strain>
    </source>
</reference>
<dbReference type="InterPro" id="IPR019734">
    <property type="entry name" value="TPR_rpt"/>
</dbReference>
<dbReference type="Pfam" id="PF00515">
    <property type="entry name" value="TPR_1"/>
    <property type="match status" value="1"/>
</dbReference>
<sequence>MEELVTQLKKFYFNLFLLWLFISMTAFGYSLNDLKMAVGERDQKKVLEILESLDFKSVSLDFQCEIAFAYTEIYVWGNGNVKKYQKLAHEYAKYLLEKAPSYWKTHYVVAMVLSHYVQRNVFLALVYANKIFYHAEKAVEYGDNQYLTHLLYGVLNLETPFGDLNKAGYHLKKALSLNPKHVYTYVELGKYYEKLGKYEKALEMYKKALEVEGEKNWKYINIEGREEATKRILEVEKRCTEK</sequence>
<evidence type="ECO:0000256" key="1">
    <source>
        <dbReference type="PROSITE-ProRule" id="PRU00339"/>
    </source>
</evidence>
<accession>A0ABX7S9S0</accession>
<keyword evidence="2" id="KW-1133">Transmembrane helix</keyword>
<dbReference type="EMBL" id="CP071446">
    <property type="protein sequence ID" value="QTA38620.1"/>
    <property type="molecule type" value="Genomic_DNA"/>
</dbReference>
<name>A0ABX7S9S0_9BACT</name>
<keyword evidence="2" id="KW-0812">Transmembrane</keyword>
<dbReference type="InterPro" id="IPR011990">
    <property type="entry name" value="TPR-like_helical_dom_sf"/>
</dbReference>
<dbReference type="Proteomes" id="UP000671862">
    <property type="component" value="Chromosome"/>
</dbReference>
<evidence type="ECO:0000313" key="3">
    <source>
        <dbReference type="EMBL" id="QTA38620.1"/>
    </source>
</evidence>
<protein>
    <submittedName>
        <fullName evidence="3">Tetratricopeptide repeat protein</fullName>
    </submittedName>
</protein>
<evidence type="ECO:0000313" key="4">
    <source>
        <dbReference type="Proteomes" id="UP000671862"/>
    </source>
</evidence>
<keyword evidence="4" id="KW-1185">Reference proteome</keyword>
<evidence type="ECO:0000256" key="2">
    <source>
        <dbReference type="SAM" id="Phobius"/>
    </source>
</evidence>
<keyword evidence="2" id="KW-0472">Membrane</keyword>
<organism evidence="3 4">
    <name type="scientific">Thermosipho ferrireducens</name>
    <dbReference type="NCBI Taxonomy" id="2571116"/>
    <lineage>
        <taxon>Bacteria</taxon>
        <taxon>Thermotogati</taxon>
        <taxon>Thermotogota</taxon>
        <taxon>Thermotogae</taxon>
        <taxon>Thermotogales</taxon>
        <taxon>Fervidobacteriaceae</taxon>
        <taxon>Thermosipho</taxon>
    </lineage>
</organism>
<gene>
    <name evidence="3" type="ORF">JYK00_03680</name>
</gene>
<dbReference type="Gene3D" id="1.25.40.10">
    <property type="entry name" value="Tetratricopeptide repeat domain"/>
    <property type="match status" value="1"/>
</dbReference>
<feature type="transmembrane region" description="Helical" evidence="2">
    <location>
        <begin position="12"/>
        <end position="31"/>
    </location>
</feature>
<dbReference type="SUPFAM" id="SSF48452">
    <property type="entry name" value="TPR-like"/>
    <property type="match status" value="1"/>
</dbReference>
<dbReference type="PROSITE" id="PS50005">
    <property type="entry name" value="TPR"/>
    <property type="match status" value="1"/>
</dbReference>
<keyword evidence="1" id="KW-0802">TPR repeat</keyword>
<dbReference type="PROSITE" id="PS50293">
    <property type="entry name" value="TPR_REGION"/>
    <property type="match status" value="1"/>
</dbReference>
<proteinExistence type="predicted"/>